<keyword evidence="2" id="KW-0150">Chloroplast</keyword>
<keyword evidence="8" id="KW-1185">Reference proteome</keyword>
<keyword evidence="4" id="KW-0809">Transit peptide</keyword>
<keyword evidence="3" id="KW-0934">Plastid</keyword>
<dbReference type="EMBL" id="BDRX01000005">
    <property type="protein sequence ID" value="GBF88599.1"/>
    <property type="molecule type" value="Genomic_DNA"/>
</dbReference>
<dbReference type="PANTHER" id="PTHR33449">
    <property type="entry name" value="NUCLEOID-ASSOCIATED PROTEIN YBAB"/>
    <property type="match status" value="1"/>
</dbReference>
<comment type="caution">
    <text evidence="7">The sequence shown here is derived from an EMBL/GenBank/DDBJ whole genome shotgun (WGS) entry which is preliminary data.</text>
</comment>
<dbReference type="GO" id="GO:0003677">
    <property type="term" value="F:DNA binding"/>
    <property type="evidence" value="ECO:0007669"/>
    <property type="project" value="UniProtKB-KW"/>
</dbReference>
<organism evidence="7 8">
    <name type="scientific">Raphidocelis subcapitata</name>
    <dbReference type="NCBI Taxonomy" id="307507"/>
    <lineage>
        <taxon>Eukaryota</taxon>
        <taxon>Viridiplantae</taxon>
        <taxon>Chlorophyta</taxon>
        <taxon>core chlorophytes</taxon>
        <taxon>Chlorophyceae</taxon>
        <taxon>CS clade</taxon>
        <taxon>Sphaeropleales</taxon>
        <taxon>Selenastraceae</taxon>
        <taxon>Raphidocelis</taxon>
    </lineage>
</organism>
<dbReference type="Gene3D" id="3.30.1310.10">
    <property type="entry name" value="Nucleoid-associated protein YbaB-like domain"/>
    <property type="match status" value="1"/>
</dbReference>
<dbReference type="InterPro" id="IPR036894">
    <property type="entry name" value="YbaB-like_sf"/>
</dbReference>
<name>A0A2V0NN41_9CHLO</name>
<comment type="subcellular location">
    <subcellularLocation>
        <location evidence="1">Plastid</location>
        <location evidence="1">Chloroplast</location>
    </subcellularLocation>
</comment>
<proteinExistence type="inferred from homology"/>
<evidence type="ECO:0000256" key="4">
    <source>
        <dbReference type="ARBA" id="ARBA00022946"/>
    </source>
</evidence>
<accession>A0A2V0NN41</accession>
<evidence type="ECO:0000256" key="1">
    <source>
        <dbReference type="ARBA" id="ARBA00004229"/>
    </source>
</evidence>
<evidence type="ECO:0000256" key="5">
    <source>
        <dbReference type="ARBA" id="ARBA00023125"/>
    </source>
</evidence>
<protein>
    <recommendedName>
        <fullName evidence="9">Nucleoid-associated protein</fullName>
    </recommendedName>
</protein>
<dbReference type="InterPro" id="IPR004401">
    <property type="entry name" value="YbaB/EbfC"/>
</dbReference>
<evidence type="ECO:0000313" key="7">
    <source>
        <dbReference type="EMBL" id="GBF88599.1"/>
    </source>
</evidence>
<dbReference type="OrthoDB" id="2020094at2759"/>
<dbReference type="AlphaFoldDB" id="A0A2V0NN41"/>
<evidence type="ECO:0008006" key="9">
    <source>
        <dbReference type="Google" id="ProtNLM"/>
    </source>
</evidence>
<dbReference type="Proteomes" id="UP000247498">
    <property type="component" value="Unassembled WGS sequence"/>
</dbReference>
<dbReference type="Pfam" id="PF02575">
    <property type="entry name" value="YbaB_DNA_bd"/>
    <property type="match status" value="1"/>
</dbReference>
<reference evidence="7 8" key="1">
    <citation type="journal article" date="2018" name="Sci. Rep.">
        <title>Raphidocelis subcapitata (=Pseudokirchneriella subcapitata) provides an insight into genome evolution and environmental adaptations in the Sphaeropleales.</title>
        <authorList>
            <person name="Suzuki S."/>
            <person name="Yamaguchi H."/>
            <person name="Nakajima N."/>
            <person name="Kawachi M."/>
        </authorList>
    </citation>
    <scope>NUCLEOTIDE SEQUENCE [LARGE SCALE GENOMIC DNA]</scope>
    <source>
        <strain evidence="7 8">NIES-35</strain>
    </source>
</reference>
<gene>
    <name evidence="7" type="ORF">Rsub_01314</name>
</gene>
<evidence type="ECO:0000256" key="2">
    <source>
        <dbReference type="ARBA" id="ARBA00022528"/>
    </source>
</evidence>
<dbReference type="GO" id="GO:0009507">
    <property type="term" value="C:chloroplast"/>
    <property type="evidence" value="ECO:0007669"/>
    <property type="project" value="UniProtKB-SubCell"/>
</dbReference>
<comment type="similarity">
    <text evidence="6">Belongs to the YbaB/EbfC family.</text>
</comment>
<dbReference type="PANTHER" id="PTHR33449:SF1">
    <property type="entry name" value="NUCLEOID-ASSOCIATED PROTEIN YBAB"/>
    <property type="match status" value="1"/>
</dbReference>
<dbReference type="FunCoup" id="A0A2V0NN41">
    <property type="interactions" value="674"/>
</dbReference>
<sequence length="151" mass="16279">MLLSRCNTATARPCRSARRAPTNRRVVAVKALFGNKEGGGGNPFDMGKLMDSVKKAQQMVQVETQRVQQELESTEFDGYDDDETVRVVLSGNQVPKAVEITQEGVDAGAEELSRRVTVAMQEAHSKSVAGMKEKMAGLAKSLGLPGMPGQQ</sequence>
<dbReference type="SUPFAM" id="SSF82607">
    <property type="entry name" value="YbaB-like"/>
    <property type="match status" value="1"/>
</dbReference>
<dbReference type="InParanoid" id="A0A2V0NN41"/>
<evidence type="ECO:0000256" key="6">
    <source>
        <dbReference type="ARBA" id="ARBA00061665"/>
    </source>
</evidence>
<dbReference type="STRING" id="307507.A0A2V0NN41"/>
<dbReference type="FunFam" id="3.30.1310.10:FF:000004">
    <property type="entry name" value="Nucleoid-associated protein, chloroplastic"/>
    <property type="match status" value="1"/>
</dbReference>
<keyword evidence="5" id="KW-0238">DNA-binding</keyword>
<evidence type="ECO:0000313" key="8">
    <source>
        <dbReference type="Proteomes" id="UP000247498"/>
    </source>
</evidence>
<evidence type="ECO:0000256" key="3">
    <source>
        <dbReference type="ARBA" id="ARBA00022640"/>
    </source>
</evidence>